<protein>
    <submittedName>
        <fullName evidence="1">Uncharacterized protein</fullName>
    </submittedName>
</protein>
<evidence type="ECO:0000313" key="1">
    <source>
        <dbReference type="EMBL" id="MBK6088700.1"/>
    </source>
</evidence>
<gene>
    <name evidence="1" type="ORF">JKK62_08565</name>
</gene>
<dbReference type="EMBL" id="JAEQMG010000076">
    <property type="protein sequence ID" value="MBK6088700.1"/>
    <property type="molecule type" value="Genomic_DNA"/>
</dbReference>
<keyword evidence="2" id="KW-1185">Reference proteome</keyword>
<dbReference type="InterPro" id="IPR013324">
    <property type="entry name" value="RNA_pol_sigma_r3/r4-like"/>
</dbReference>
<dbReference type="Gene3D" id="1.20.140.160">
    <property type="match status" value="1"/>
</dbReference>
<organism evidence="1 2">
    <name type="scientific">Ruminococcus difficilis</name>
    <dbReference type="NCBI Taxonomy" id="2763069"/>
    <lineage>
        <taxon>Bacteria</taxon>
        <taxon>Bacillati</taxon>
        <taxon>Bacillota</taxon>
        <taxon>Clostridia</taxon>
        <taxon>Eubacteriales</taxon>
        <taxon>Oscillospiraceae</taxon>
        <taxon>Ruminococcus</taxon>
    </lineage>
</organism>
<proteinExistence type="predicted"/>
<reference evidence="1" key="1">
    <citation type="submission" date="2021-01" db="EMBL/GenBank/DDBJ databases">
        <title>Genome public.</title>
        <authorList>
            <person name="Liu C."/>
            <person name="Sun Q."/>
        </authorList>
    </citation>
    <scope>NUCLEOTIDE SEQUENCE</scope>
    <source>
        <strain evidence="1">M6</strain>
    </source>
</reference>
<comment type="caution">
    <text evidence="1">The sequence shown here is derived from an EMBL/GenBank/DDBJ whole genome shotgun (WGS) entry which is preliminary data.</text>
</comment>
<name>A0A934WRQ0_9FIRM</name>
<dbReference type="RefSeq" id="WP_201427564.1">
    <property type="nucleotide sequence ID" value="NZ_JAEQMG010000076.1"/>
</dbReference>
<accession>A0A934WRQ0</accession>
<dbReference type="SUPFAM" id="SSF88659">
    <property type="entry name" value="Sigma3 and sigma4 domains of RNA polymerase sigma factors"/>
    <property type="match status" value="1"/>
</dbReference>
<sequence>MLLYFANIQHHGMPLLQLIKYDVLSAWHDYVRINCGNFNLDNRHQYAVLKKIAYMYFQKKENDKPLSQIISEIAEEMDLSEDSIENYLIAVTTFKPKYNADFYGSDEDEDYYSSAVDSADNCLYTEHIFFKLCRQEKLLNALAKLNKKDQMLIEYIYGICPQCLKNKERKTIRQVSLLLGLTEDGAQKKLKSILNKLRKLLQE</sequence>
<dbReference type="Proteomes" id="UP000633365">
    <property type="component" value="Unassembled WGS sequence"/>
</dbReference>
<dbReference type="AlphaFoldDB" id="A0A934WRQ0"/>
<evidence type="ECO:0000313" key="2">
    <source>
        <dbReference type="Proteomes" id="UP000633365"/>
    </source>
</evidence>